<accession>A0A645AXA1</accession>
<sequence>MMVDGLLHLLAGQRCDGLIENLAQHGLVSAHSHAQLIFIVRYFTRNFQVDKSLFSDGIGRHGQGAHRQFRLAGGDKLQRLPLGGNKDNF</sequence>
<dbReference type="EMBL" id="VSSQ01016439">
    <property type="protein sequence ID" value="MPM57777.1"/>
    <property type="molecule type" value="Genomic_DNA"/>
</dbReference>
<protein>
    <submittedName>
        <fullName evidence="1">Uncharacterized protein</fullName>
    </submittedName>
</protein>
<comment type="caution">
    <text evidence="1">The sequence shown here is derived from an EMBL/GenBank/DDBJ whole genome shotgun (WGS) entry which is preliminary data.</text>
</comment>
<name>A0A645AXA1_9ZZZZ</name>
<proteinExistence type="predicted"/>
<evidence type="ECO:0000313" key="1">
    <source>
        <dbReference type="EMBL" id="MPM57777.1"/>
    </source>
</evidence>
<reference evidence="1" key="1">
    <citation type="submission" date="2019-08" db="EMBL/GenBank/DDBJ databases">
        <authorList>
            <person name="Kucharzyk K."/>
            <person name="Murdoch R.W."/>
            <person name="Higgins S."/>
            <person name="Loffler F."/>
        </authorList>
    </citation>
    <scope>NUCLEOTIDE SEQUENCE</scope>
</reference>
<dbReference type="AlphaFoldDB" id="A0A645AXA1"/>
<organism evidence="1">
    <name type="scientific">bioreactor metagenome</name>
    <dbReference type="NCBI Taxonomy" id="1076179"/>
    <lineage>
        <taxon>unclassified sequences</taxon>
        <taxon>metagenomes</taxon>
        <taxon>ecological metagenomes</taxon>
    </lineage>
</organism>
<gene>
    <name evidence="1" type="ORF">SDC9_104600</name>
</gene>